<dbReference type="GO" id="GO:0009085">
    <property type="term" value="P:lysine biosynthetic process"/>
    <property type="evidence" value="ECO:0007669"/>
    <property type="project" value="UniProtKB-KW"/>
</dbReference>
<dbReference type="GO" id="GO:0019877">
    <property type="term" value="P:diaminopimelate biosynthetic process"/>
    <property type="evidence" value="ECO:0007669"/>
    <property type="project" value="UniProtKB-KW"/>
</dbReference>
<dbReference type="Gene3D" id="3.30.70.360">
    <property type="match status" value="1"/>
</dbReference>
<evidence type="ECO:0000256" key="5">
    <source>
        <dbReference type="PIRSR" id="PIRSR005962-1"/>
    </source>
</evidence>
<proteinExistence type="predicted"/>
<keyword evidence="1" id="KW-0028">Amino-acid biosynthesis</keyword>
<sequence>MITKEVIERATTHSRHLHMYPEVSGEEVETTRYIRETLEAMGLVCWNLQSKTGVVAEIGNGEGPILALRADIDALPIVEQTGLDYASKNEGAMHACGHDFHTASLLGAIQVLKAQEDKLQGKVRFIFQPAEESNQGARALISEGVLEGVDAIIGFHNKPELPVGTIGVKEGPLMAAVGQFKAEITGVGTHAAAPHNGNDPIVTACQVIANAQAIVARHTSPLEPVVLSVSHIEAGNTWNVIPEKVFFEGTIRTFNKEVERQMTEQFEKMIVQTADVYGQKGSIEWILTPPVVHNDVEITKVVRRTTEKFATVVTPQVTLGAEDFANYMEHVPGCFVFIGTGCPREWHHPAFLVDDAALPFAIQYFVDNTNALLEVLSQKGNA</sequence>
<evidence type="ECO:0000259" key="6">
    <source>
        <dbReference type="Pfam" id="PF07687"/>
    </source>
</evidence>
<dbReference type="InterPro" id="IPR011650">
    <property type="entry name" value="Peptidase_M20_dimer"/>
</dbReference>
<comment type="cofactor">
    <cofactor evidence="5">
        <name>Mn(2+)</name>
        <dbReference type="ChEBI" id="CHEBI:29035"/>
    </cofactor>
    <text evidence="5">The Mn(2+) ion enhances activity.</text>
</comment>
<evidence type="ECO:0000313" key="8">
    <source>
        <dbReference type="Proteomes" id="UP000005926"/>
    </source>
</evidence>
<feature type="binding site" evidence="5">
    <location>
        <position position="347"/>
    </location>
    <ligand>
        <name>Mn(2+)</name>
        <dbReference type="ChEBI" id="CHEBI:29035"/>
        <label>2</label>
    </ligand>
</feature>
<dbReference type="STRING" id="638301.HMPREF0444_1074"/>
<dbReference type="GeneID" id="78411831"/>
<dbReference type="GO" id="GO:0046872">
    <property type="term" value="F:metal ion binding"/>
    <property type="evidence" value="ECO:0007669"/>
    <property type="project" value="UniProtKB-KW"/>
</dbReference>
<keyword evidence="3" id="KW-0220">Diaminopimelate biosynthesis</keyword>
<feature type="binding site" evidence="5">
    <location>
        <position position="96"/>
    </location>
    <ligand>
        <name>Mn(2+)</name>
        <dbReference type="ChEBI" id="CHEBI:29035"/>
        <label>2</label>
    </ligand>
</feature>
<dbReference type="InterPro" id="IPR017439">
    <property type="entry name" value="Amidohydrolase"/>
</dbReference>
<keyword evidence="7" id="KW-0121">Carboxypeptidase</keyword>
<dbReference type="PANTHER" id="PTHR11014:SF63">
    <property type="entry name" value="METALLOPEPTIDASE, PUTATIVE (AFU_ORTHOLOGUE AFUA_6G09600)-RELATED"/>
    <property type="match status" value="1"/>
</dbReference>
<dbReference type="InterPro" id="IPR002933">
    <property type="entry name" value="Peptidase_M20"/>
</dbReference>
<keyword evidence="5" id="KW-0464">Manganese</keyword>
<name>C8NGM9_9LACT</name>
<dbReference type="SUPFAM" id="SSF55031">
    <property type="entry name" value="Bacterial exopeptidase dimerisation domain"/>
    <property type="match status" value="1"/>
</dbReference>
<evidence type="ECO:0000313" key="7">
    <source>
        <dbReference type="EMBL" id="EEW36856.1"/>
    </source>
</evidence>
<evidence type="ECO:0000256" key="4">
    <source>
        <dbReference type="ARBA" id="ARBA00023154"/>
    </source>
</evidence>
<feature type="binding site" evidence="5">
    <location>
        <position position="98"/>
    </location>
    <ligand>
        <name>Mn(2+)</name>
        <dbReference type="ChEBI" id="CHEBI:29035"/>
        <label>2</label>
    </ligand>
</feature>
<dbReference type="PANTHER" id="PTHR11014">
    <property type="entry name" value="PEPTIDASE M20 FAMILY MEMBER"/>
    <property type="match status" value="1"/>
</dbReference>
<dbReference type="GO" id="GO:0004180">
    <property type="term" value="F:carboxypeptidase activity"/>
    <property type="evidence" value="ECO:0007669"/>
    <property type="project" value="UniProtKB-KW"/>
</dbReference>
<dbReference type="EC" id="3.4.17.-" evidence="7"/>
<accession>C8NGM9</accession>
<keyword evidence="7" id="KW-0645">Protease</keyword>
<keyword evidence="8" id="KW-1185">Reference proteome</keyword>
<evidence type="ECO:0000256" key="3">
    <source>
        <dbReference type="ARBA" id="ARBA00022915"/>
    </source>
</evidence>
<dbReference type="PIRSF" id="PIRSF005962">
    <property type="entry name" value="Pept_M20D_amidohydro"/>
    <property type="match status" value="1"/>
</dbReference>
<evidence type="ECO:0000256" key="1">
    <source>
        <dbReference type="ARBA" id="ARBA00022605"/>
    </source>
</evidence>
<dbReference type="Gene3D" id="3.40.630.10">
    <property type="entry name" value="Zn peptidases"/>
    <property type="match status" value="1"/>
</dbReference>
<protein>
    <submittedName>
        <fullName evidence="7">Amidohydrolase</fullName>
        <ecNumber evidence="7">3.4.17.-</ecNumber>
    </submittedName>
</protein>
<dbReference type="EMBL" id="ACKZ01000020">
    <property type="protein sequence ID" value="EEW36856.1"/>
    <property type="molecule type" value="Genomic_DNA"/>
</dbReference>
<dbReference type="Pfam" id="PF01546">
    <property type="entry name" value="Peptidase_M20"/>
    <property type="match status" value="1"/>
</dbReference>
<dbReference type="GO" id="GO:0050118">
    <property type="term" value="F:N-acetyldiaminopimelate deacetylase activity"/>
    <property type="evidence" value="ECO:0007669"/>
    <property type="project" value="UniProtKB-ARBA"/>
</dbReference>
<dbReference type="Proteomes" id="UP000005926">
    <property type="component" value="Unassembled WGS sequence"/>
</dbReference>
<feature type="domain" description="Peptidase M20 dimerisation" evidence="6">
    <location>
        <begin position="179"/>
        <end position="272"/>
    </location>
</feature>
<dbReference type="Pfam" id="PF07687">
    <property type="entry name" value="M20_dimer"/>
    <property type="match status" value="1"/>
</dbReference>
<reference evidence="7 8" key="1">
    <citation type="submission" date="2009-08" db="EMBL/GenBank/DDBJ databases">
        <authorList>
            <person name="Muzny D."/>
            <person name="Qin X."/>
            <person name="Deng J."/>
            <person name="Jiang H."/>
            <person name="Liu Y."/>
            <person name="Qu J."/>
            <person name="Song X.-Z."/>
            <person name="Zhang L."/>
            <person name="Thornton R."/>
            <person name="Coyle M."/>
            <person name="Francisco L."/>
            <person name="Jackson L."/>
            <person name="Javaid M."/>
            <person name="Korchina V."/>
            <person name="Kovar C."/>
            <person name="Mata R."/>
            <person name="Mathew T."/>
            <person name="Ngo R."/>
            <person name="Nguyen L."/>
            <person name="Nguyen N."/>
            <person name="Okwuonu G."/>
            <person name="Ongeri F."/>
            <person name="Pham C."/>
            <person name="Simmons D."/>
            <person name="Wilczek-Boney K."/>
            <person name="Hale W."/>
            <person name="Jakkamsetti A."/>
            <person name="Pham P."/>
            <person name="Ruth R."/>
            <person name="San Lucas F."/>
            <person name="Warren J."/>
            <person name="Zhang J."/>
            <person name="Zhao Z."/>
            <person name="Zhou C."/>
            <person name="Zhu D."/>
            <person name="Lee S."/>
            <person name="Bess C."/>
            <person name="Blankenburg K."/>
            <person name="Forbes L."/>
            <person name="Fu Q."/>
            <person name="Gubbala S."/>
            <person name="Hirani K."/>
            <person name="Jayaseelan J.C."/>
            <person name="Lara F."/>
            <person name="Munidasa M."/>
            <person name="Palculict T."/>
            <person name="Patil S."/>
            <person name="Pu L.-L."/>
            <person name="Saada N."/>
            <person name="Tang L."/>
            <person name="Weissenberger G."/>
            <person name="Zhu Y."/>
            <person name="Hemphill L."/>
            <person name="Shang Y."/>
            <person name="Youmans B."/>
            <person name="Ayvaz T."/>
            <person name="Ross M."/>
            <person name="Santibanez J."/>
            <person name="Aqrawi P."/>
            <person name="Gross S."/>
            <person name="Joshi V."/>
            <person name="Fowler G."/>
            <person name="Nazareth L."/>
            <person name="Reid J."/>
            <person name="Worley K."/>
            <person name="Petrosino J."/>
            <person name="Highlander S."/>
            <person name="Gibbs R."/>
        </authorList>
    </citation>
    <scope>NUCLEOTIDE SEQUENCE [LARGE SCALE GENOMIC DNA]</scope>
    <source>
        <strain evidence="7 8">ATCC 49175</strain>
    </source>
</reference>
<organism evidence="7 8">
    <name type="scientific">Granulicatella adiacens ATCC 49175</name>
    <dbReference type="NCBI Taxonomy" id="638301"/>
    <lineage>
        <taxon>Bacteria</taxon>
        <taxon>Bacillati</taxon>
        <taxon>Bacillota</taxon>
        <taxon>Bacilli</taxon>
        <taxon>Lactobacillales</taxon>
        <taxon>Carnobacteriaceae</taxon>
        <taxon>Granulicatella</taxon>
    </lineage>
</organism>
<dbReference type="SUPFAM" id="SSF53187">
    <property type="entry name" value="Zn-dependent exopeptidases"/>
    <property type="match status" value="1"/>
</dbReference>
<dbReference type="HOGENOM" id="CLU_023257_1_1_9"/>
<dbReference type="RefSeq" id="WP_005607209.1">
    <property type="nucleotide sequence ID" value="NZ_CP102283.1"/>
</dbReference>
<feature type="binding site" evidence="5">
    <location>
        <position position="132"/>
    </location>
    <ligand>
        <name>Mn(2+)</name>
        <dbReference type="ChEBI" id="CHEBI:29035"/>
        <label>2</label>
    </ligand>
</feature>
<keyword evidence="4" id="KW-0457">Lysine biosynthesis</keyword>
<keyword evidence="5" id="KW-0479">Metal-binding</keyword>
<dbReference type="eggNOG" id="COG1473">
    <property type="taxonomic scope" value="Bacteria"/>
</dbReference>
<feature type="binding site" evidence="5">
    <location>
        <position position="156"/>
    </location>
    <ligand>
        <name>Mn(2+)</name>
        <dbReference type="ChEBI" id="CHEBI:29035"/>
        <label>2</label>
    </ligand>
</feature>
<keyword evidence="2 7" id="KW-0378">Hydrolase</keyword>
<comment type="caution">
    <text evidence="7">The sequence shown here is derived from an EMBL/GenBank/DDBJ whole genome shotgun (WGS) entry which is preliminary data.</text>
</comment>
<dbReference type="FunFam" id="3.30.70.360:FF:000001">
    <property type="entry name" value="N-acetyldiaminopimelate deacetylase"/>
    <property type="match status" value="1"/>
</dbReference>
<dbReference type="NCBIfam" id="TIGR01891">
    <property type="entry name" value="amidohydrolases"/>
    <property type="match status" value="1"/>
</dbReference>
<dbReference type="AlphaFoldDB" id="C8NGM9"/>
<dbReference type="InterPro" id="IPR036264">
    <property type="entry name" value="Bact_exopeptidase_dim_dom"/>
</dbReference>
<evidence type="ECO:0000256" key="2">
    <source>
        <dbReference type="ARBA" id="ARBA00022801"/>
    </source>
</evidence>
<gene>
    <name evidence="7" type="primary">hipO</name>
    <name evidence="7" type="ORF">HMPREF0444_1074</name>
</gene>